<proteinExistence type="predicted"/>
<dbReference type="HOGENOM" id="CLU_2964945_0_0_1"/>
<reference evidence="1" key="2">
    <citation type="submission" date="2018-04" db="EMBL/GenBank/DDBJ databases">
        <title>OnivRS2 (Oryza nivara Reference Sequence Version 2).</title>
        <authorList>
            <person name="Zhang J."/>
            <person name="Kudrna D."/>
            <person name="Lee S."/>
            <person name="Talag J."/>
            <person name="Rajasekar S."/>
            <person name="Welchert J."/>
            <person name="Hsing Y.-I."/>
            <person name="Wing R.A."/>
        </authorList>
    </citation>
    <scope>NUCLEOTIDE SEQUENCE [LARGE SCALE GENOMIC DNA]</scope>
    <source>
        <strain evidence="1">SL10</strain>
    </source>
</reference>
<evidence type="ECO:0000313" key="1">
    <source>
        <dbReference type="EnsemblPlants" id="ONIVA08G22180.1"/>
    </source>
</evidence>
<protein>
    <submittedName>
        <fullName evidence="1">Uncharacterized protein</fullName>
    </submittedName>
</protein>
<dbReference type="EnsemblPlants" id="ONIVA08G22180.1">
    <property type="protein sequence ID" value="ONIVA08G22180.1"/>
    <property type="gene ID" value="ONIVA08G22180"/>
</dbReference>
<reference evidence="1" key="1">
    <citation type="submission" date="2015-04" db="UniProtKB">
        <authorList>
            <consortium name="EnsemblPlants"/>
        </authorList>
    </citation>
    <scope>IDENTIFICATION</scope>
    <source>
        <strain evidence="1">SL10</strain>
    </source>
</reference>
<organism evidence="1">
    <name type="scientific">Oryza nivara</name>
    <name type="common">Indian wild rice</name>
    <name type="synonym">Oryza sativa f. spontanea</name>
    <dbReference type="NCBI Taxonomy" id="4536"/>
    <lineage>
        <taxon>Eukaryota</taxon>
        <taxon>Viridiplantae</taxon>
        <taxon>Streptophyta</taxon>
        <taxon>Embryophyta</taxon>
        <taxon>Tracheophyta</taxon>
        <taxon>Spermatophyta</taxon>
        <taxon>Magnoliopsida</taxon>
        <taxon>Liliopsida</taxon>
        <taxon>Poales</taxon>
        <taxon>Poaceae</taxon>
        <taxon>BOP clade</taxon>
        <taxon>Oryzoideae</taxon>
        <taxon>Oryzeae</taxon>
        <taxon>Oryzinae</taxon>
        <taxon>Oryza</taxon>
    </lineage>
</organism>
<dbReference type="Gramene" id="ONIVA08G22180.1">
    <property type="protein sequence ID" value="ONIVA08G22180.1"/>
    <property type="gene ID" value="ONIVA08G22180"/>
</dbReference>
<dbReference type="Proteomes" id="UP000006591">
    <property type="component" value="Chromosome 8"/>
</dbReference>
<sequence length="59" mass="6487">MAASLTTKTFLCNDGRSWTPGEAFASWVPFLDVVVVSTDAALQQDQFTLKFNTNRKTGC</sequence>
<keyword evidence="2" id="KW-1185">Reference proteome</keyword>
<name>A0A0E0IE46_ORYNI</name>
<evidence type="ECO:0000313" key="2">
    <source>
        <dbReference type="Proteomes" id="UP000006591"/>
    </source>
</evidence>
<accession>A0A0E0IE46</accession>
<dbReference type="AlphaFoldDB" id="A0A0E0IE46"/>